<evidence type="ECO:0000313" key="2">
    <source>
        <dbReference type="EMBL" id="CDN86311.1"/>
    </source>
</evidence>
<dbReference type="AlphaFoldDB" id="A0A1L1PNY7"/>
<protein>
    <recommendedName>
        <fullName evidence="1">Enolase C-terminal domain-containing protein</fullName>
    </recommendedName>
</protein>
<gene>
    <name evidence="2" type="ORF">BN948_00712</name>
</gene>
<evidence type="ECO:0000259" key="1">
    <source>
        <dbReference type="Pfam" id="PF13378"/>
    </source>
</evidence>
<dbReference type="EMBL" id="CCAE010000003">
    <property type="protein sequence ID" value="CDN86311.1"/>
    <property type="molecule type" value="Genomic_DNA"/>
</dbReference>
<dbReference type="InterPro" id="IPR029017">
    <property type="entry name" value="Enolase-like_N"/>
</dbReference>
<organism evidence="2 3">
    <name type="scientific">Hydrogenophaga intermedia</name>
    <dbReference type="NCBI Taxonomy" id="65786"/>
    <lineage>
        <taxon>Bacteria</taxon>
        <taxon>Pseudomonadati</taxon>
        <taxon>Pseudomonadota</taxon>
        <taxon>Betaproteobacteria</taxon>
        <taxon>Burkholderiales</taxon>
        <taxon>Comamonadaceae</taxon>
        <taxon>Hydrogenophaga</taxon>
    </lineage>
</organism>
<dbReference type="Gene3D" id="3.20.20.120">
    <property type="entry name" value="Enolase-like C-terminal domain"/>
    <property type="match status" value="1"/>
</dbReference>
<dbReference type="SUPFAM" id="SSF51604">
    <property type="entry name" value="Enolase C-terminal domain-like"/>
    <property type="match status" value="1"/>
</dbReference>
<evidence type="ECO:0000313" key="3">
    <source>
        <dbReference type="Proteomes" id="UP000028878"/>
    </source>
</evidence>
<reference evidence="3" key="1">
    <citation type="submission" date="2014-02" db="EMBL/GenBank/DDBJ databases">
        <authorList>
            <person name="Gan H."/>
        </authorList>
    </citation>
    <scope>NUCLEOTIDE SEQUENCE [LARGE SCALE GENOMIC DNA]</scope>
    <source>
        <strain evidence="3">S1</strain>
    </source>
</reference>
<keyword evidence="3" id="KW-1185">Reference proteome</keyword>
<feature type="domain" description="Enolase C-terminal" evidence="1">
    <location>
        <begin position="200"/>
        <end position="341"/>
    </location>
</feature>
<reference evidence="3" key="2">
    <citation type="submission" date="2014-11" db="EMBL/GenBank/DDBJ databases">
        <title>Draft genome sequence of Hydrogenophaga intermedia S1.</title>
        <authorList>
            <person name="Gan H.M."/>
            <person name="Chew T.H."/>
            <person name="Stolz A."/>
        </authorList>
    </citation>
    <scope>NUCLEOTIDE SEQUENCE [LARGE SCALE GENOMIC DNA]</scope>
    <source>
        <strain evidence="3">S1</strain>
    </source>
</reference>
<accession>A0A1L1PNY7</accession>
<dbReference type="InterPro" id="IPR036849">
    <property type="entry name" value="Enolase-like_C_sf"/>
</dbReference>
<dbReference type="Proteomes" id="UP000028878">
    <property type="component" value="Unassembled WGS sequence"/>
</dbReference>
<dbReference type="RefSeq" id="WP_009517339.1">
    <property type="nucleotide sequence ID" value="NZ_CCAE010000003.1"/>
</dbReference>
<dbReference type="Gene3D" id="3.30.390.10">
    <property type="entry name" value="Enolase-like, N-terminal domain"/>
    <property type="match status" value="1"/>
</dbReference>
<dbReference type="InterPro" id="IPR029065">
    <property type="entry name" value="Enolase_C-like"/>
</dbReference>
<sequence length="451" mass="48659">MSGLNLRLHEIELYERHVTLRLPFRFGAATVTQCPQAFVRVHAEAEGRRVEGAGAELMVPKWFDKSPALTHEQNFEQLRESLRNAREALLAGRDALTPFAHAQSGGEAAIVVSVSRGLPRLAAQFGAALLDKAVADAALRAAGLGWVDGLRAGVLGDPWSAGLTLSRPDQVVLRHTVGLADRLNEDDPGTDPGDGLPATLEAAIRRYGLHHFKLKLSGRLDADVDRLTRIAAVLRAHAPDHRVTLDGNETFADAASLGAYWHALRGQRELADLLHRTLLLEQPLARAVALNESIAPLGIEVPVILDESDDHASALDEGLALGYRGISSKACKGIYRSLRNARRIAQDPRLLLSGEDLTCQAGLAVQQDTLLAASLGVRHIERNGHHYVDGFGSAPAEEAQAFATAHAGFYDNTAGRPHLAVRDGRLDLRSLHTPGFASAAMPQWRSLQVMA</sequence>
<name>A0A1L1PNY7_HYDIT</name>
<dbReference type="Pfam" id="PF13378">
    <property type="entry name" value="MR_MLE_C"/>
    <property type="match status" value="1"/>
</dbReference>
<proteinExistence type="predicted"/>